<feature type="compositionally biased region" description="Basic and acidic residues" evidence="7">
    <location>
        <begin position="201"/>
        <end position="218"/>
    </location>
</feature>
<dbReference type="InterPro" id="IPR019734">
    <property type="entry name" value="TPR_rpt"/>
</dbReference>
<evidence type="ECO:0000313" key="8">
    <source>
        <dbReference type="EMBL" id="CEM23234.1"/>
    </source>
</evidence>
<dbReference type="Pfam" id="PF13176">
    <property type="entry name" value="TPR_7"/>
    <property type="match status" value="1"/>
</dbReference>
<dbReference type="InterPro" id="IPR011990">
    <property type="entry name" value="TPR-like_helical_dom_sf"/>
</dbReference>
<dbReference type="Gene3D" id="1.25.40.10">
    <property type="entry name" value="Tetratricopeptide repeat domain"/>
    <property type="match status" value="1"/>
</dbReference>
<feature type="region of interest" description="Disordered" evidence="7">
    <location>
        <begin position="359"/>
        <end position="401"/>
    </location>
</feature>
<gene>
    <name evidence="8" type="ORF">Vbra_17028</name>
</gene>
<feature type="coiled-coil region" evidence="6">
    <location>
        <begin position="503"/>
        <end position="530"/>
    </location>
</feature>
<keyword evidence="2" id="KW-0963">Cytoplasm</keyword>
<keyword evidence="6" id="KW-0175">Coiled coil</keyword>
<dbReference type="STRING" id="1169540.A0A0G4G4F7"/>
<feature type="region of interest" description="Disordered" evidence="7">
    <location>
        <begin position="1"/>
        <end position="22"/>
    </location>
</feature>
<dbReference type="InterPro" id="IPR051476">
    <property type="entry name" value="Bac_ResReg_Asp_Phosphatase"/>
</dbReference>
<dbReference type="VEuPathDB" id="CryptoDB:Vbra_17028"/>
<dbReference type="SUPFAM" id="SSF48452">
    <property type="entry name" value="TPR-like"/>
    <property type="match status" value="1"/>
</dbReference>
<dbReference type="PANTHER" id="PTHR46630:SF1">
    <property type="entry name" value="TETRATRICOPEPTIDE REPEAT PROTEIN 29"/>
    <property type="match status" value="1"/>
</dbReference>
<dbReference type="GO" id="GO:0005737">
    <property type="term" value="C:cytoplasm"/>
    <property type="evidence" value="ECO:0007669"/>
    <property type="project" value="UniProtKB-SubCell"/>
</dbReference>
<evidence type="ECO:0000256" key="1">
    <source>
        <dbReference type="ARBA" id="ARBA00004496"/>
    </source>
</evidence>
<reference evidence="8 9" key="1">
    <citation type="submission" date="2014-11" db="EMBL/GenBank/DDBJ databases">
        <authorList>
            <person name="Zhu J."/>
            <person name="Qi W."/>
            <person name="Song R."/>
        </authorList>
    </citation>
    <scope>NUCLEOTIDE SEQUENCE [LARGE SCALE GENOMIC DNA]</scope>
</reference>
<accession>A0A0G4G4F7</accession>
<feature type="region of interest" description="Disordered" evidence="7">
    <location>
        <begin position="201"/>
        <end position="250"/>
    </location>
</feature>
<evidence type="ECO:0000256" key="3">
    <source>
        <dbReference type="ARBA" id="ARBA00022737"/>
    </source>
</evidence>
<feature type="region of interest" description="Disordered" evidence="7">
    <location>
        <begin position="55"/>
        <end position="78"/>
    </location>
</feature>
<dbReference type="Proteomes" id="UP000041254">
    <property type="component" value="Unassembled WGS sequence"/>
</dbReference>
<keyword evidence="3" id="KW-0677">Repeat</keyword>
<dbReference type="EMBL" id="CDMY01000562">
    <property type="protein sequence ID" value="CEM23234.1"/>
    <property type="molecule type" value="Genomic_DNA"/>
</dbReference>
<dbReference type="AlphaFoldDB" id="A0A0G4G4F7"/>
<dbReference type="Pfam" id="PF13424">
    <property type="entry name" value="TPR_12"/>
    <property type="match status" value="1"/>
</dbReference>
<feature type="compositionally biased region" description="Low complexity" evidence="7">
    <location>
        <begin position="223"/>
        <end position="243"/>
    </location>
</feature>
<sequence>MATGSTTLPPAYSTVRPSPNRLQATGTLASTLAADIYDHEKELALPTSPLKASLLSRPPGAQPAVRGAVQEAPPPAKSKIQKLREELLTSKRAAAMTQAPAAKKPPAEGAPTAPAAAAAGVDVGGTMLLTSTMPQAAEGSVSVSASASASATATLTATAVGSPQQLCVELLLAGCVQSFIDFFVITHSAEDVMASLGERAGDAAKPRRFKPVEMEKPGKGPVSAAPASQQQQPAEGISTSSTTLQPLQTAPAVPEETLVFLKETLESAETARRLGPTYLSQCFEQYRVVAEYFEKIHDLDSARYFHRRCGEVVAAGIASKGGAGAGGEGETAGLRECLAKSLLSLGICDERTNNWASAKEHHEQALRVASAKSERPGRGAPATAGRERGGPPQEGGRQSDEEVVSLPLMLKSASRLVEVYKVLAAKCEREGRYEAAAQSYERCVECARLSRDSALEGTACYNLGKAKLRLGSYHEAAALQQQYLDICRTHGDRVGESAARASLAQAQQALGNTQEAVRQLEQLLAVANEAGELDAQTGACLNLGLLYSQRAEYDKAVDLLEQHFDLARQLGDRKLIDSARVLLGVARGNGKLTPYIDVIGTSLDRLLKWKSRRVPIDQPET</sequence>
<dbReference type="GO" id="GO:0003341">
    <property type="term" value="P:cilium movement"/>
    <property type="evidence" value="ECO:0007669"/>
    <property type="project" value="TreeGrafter"/>
</dbReference>
<organism evidence="8 9">
    <name type="scientific">Vitrella brassicaformis (strain CCMP3155)</name>
    <dbReference type="NCBI Taxonomy" id="1169540"/>
    <lineage>
        <taxon>Eukaryota</taxon>
        <taxon>Sar</taxon>
        <taxon>Alveolata</taxon>
        <taxon>Colpodellida</taxon>
        <taxon>Vitrellaceae</taxon>
        <taxon>Vitrella</taxon>
    </lineage>
</organism>
<evidence type="ECO:0000256" key="7">
    <source>
        <dbReference type="SAM" id="MobiDB-lite"/>
    </source>
</evidence>
<protein>
    <recommendedName>
        <fullName evidence="5">Tetratricopeptide repeat protein 29</fullName>
    </recommendedName>
</protein>
<keyword evidence="4" id="KW-0802">TPR repeat</keyword>
<evidence type="ECO:0000256" key="2">
    <source>
        <dbReference type="ARBA" id="ARBA00022490"/>
    </source>
</evidence>
<evidence type="ECO:0000256" key="5">
    <source>
        <dbReference type="ARBA" id="ARBA00040665"/>
    </source>
</evidence>
<proteinExistence type="predicted"/>
<dbReference type="OrthoDB" id="626167at2759"/>
<evidence type="ECO:0000256" key="4">
    <source>
        <dbReference type="ARBA" id="ARBA00022803"/>
    </source>
</evidence>
<dbReference type="PANTHER" id="PTHR46630">
    <property type="entry name" value="TETRATRICOPEPTIDE REPEAT PROTEIN 29"/>
    <property type="match status" value="1"/>
</dbReference>
<dbReference type="GO" id="GO:0005929">
    <property type="term" value="C:cilium"/>
    <property type="evidence" value="ECO:0007669"/>
    <property type="project" value="TreeGrafter"/>
</dbReference>
<comment type="subcellular location">
    <subcellularLocation>
        <location evidence="1">Cytoplasm</location>
    </subcellularLocation>
</comment>
<name>A0A0G4G4F7_VITBC</name>
<dbReference type="OMA" id="CEREGRY"/>
<keyword evidence="9" id="KW-1185">Reference proteome</keyword>
<evidence type="ECO:0000256" key="6">
    <source>
        <dbReference type="SAM" id="Coils"/>
    </source>
</evidence>
<dbReference type="InParanoid" id="A0A0G4G4F7"/>
<evidence type="ECO:0000313" key="9">
    <source>
        <dbReference type="Proteomes" id="UP000041254"/>
    </source>
</evidence>
<dbReference type="SMART" id="SM00028">
    <property type="entry name" value="TPR"/>
    <property type="match status" value="5"/>
</dbReference>